<feature type="domain" description="GAF" evidence="2">
    <location>
        <begin position="126"/>
        <end position="276"/>
    </location>
</feature>
<keyword evidence="5" id="KW-1185">Reference proteome</keyword>
<reference evidence="4 5" key="1">
    <citation type="submission" date="2020-08" db="EMBL/GenBank/DDBJ databases">
        <title>Genomic Encyclopedia of Type Strains, Phase IV (KMG-IV): sequencing the most valuable type-strain genomes for metagenomic binning, comparative biology and taxonomic classification.</title>
        <authorList>
            <person name="Goeker M."/>
        </authorList>
    </citation>
    <scope>NUCLEOTIDE SEQUENCE [LARGE SCALE GENOMIC DNA]</scope>
    <source>
        <strain evidence="4 5">DSM 29007</strain>
    </source>
</reference>
<dbReference type="EMBL" id="JACHIA010000003">
    <property type="protein sequence ID" value="MBB6070104.1"/>
    <property type="molecule type" value="Genomic_DNA"/>
</dbReference>
<dbReference type="SUPFAM" id="SSF81606">
    <property type="entry name" value="PP2C-like"/>
    <property type="match status" value="1"/>
</dbReference>
<dbReference type="Gene3D" id="3.30.450.40">
    <property type="match status" value="1"/>
</dbReference>
<dbReference type="RefSeq" id="WP_170039860.1">
    <property type="nucleotide sequence ID" value="NZ_JABDTL010000002.1"/>
</dbReference>
<dbReference type="SUPFAM" id="SSF55781">
    <property type="entry name" value="GAF domain-like"/>
    <property type="match status" value="1"/>
</dbReference>
<dbReference type="Pfam" id="PF07228">
    <property type="entry name" value="SpoIIE"/>
    <property type="match status" value="1"/>
</dbReference>
<dbReference type="PANTHER" id="PTHR43156">
    <property type="entry name" value="STAGE II SPORULATION PROTEIN E-RELATED"/>
    <property type="match status" value="1"/>
</dbReference>
<dbReference type="Gene3D" id="3.60.40.10">
    <property type="entry name" value="PPM-type phosphatase domain"/>
    <property type="match status" value="1"/>
</dbReference>
<comment type="caution">
    <text evidence="4">The sequence shown here is derived from an EMBL/GenBank/DDBJ whole genome shotgun (WGS) entry which is preliminary data.</text>
</comment>
<gene>
    <name evidence="4" type="ORF">HNQ61_001721</name>
</gene>
<dbReference type="InterPro" id="IPR036457">
    <property type="entry name" value="PPM-type-like_dom_sf"/>
</dbReference>
<evidence type="ECO:0000313" key="5">
    <source>
        <dbReference type="Proteomes" id="UP000582837"/>
    </source>
</evidence>
<protein>
    <submittedName>
        <fullName evidence="4">Sigma-B regulation protein RsbU (Phosphoserine phosphatase)</fullName>
        <ecNumber evidence="4">3.1.3.3</ecNumber>
    </submittedName>
</protein>
<evidence type="ECO:0000259" key="2">
    <source>
        <dbReference type="SMART" id="SM00065"/>
    </source>
</evidence>
<dbReference type="InterPro" id="IPR001932">
    <property type="entry name" value="PPM-type_phosphatase-like_dom"/>
</dbReference>
<dbReference type="InterPro" id="IPR052016">
    <property type="entry name" value="Bact_Sigma-Reg"/>
</dbReference>
<dbReference type="Pfam" id="PF13185">
    <property type="entry name" value="GAF_2"/>
    <property type="match status" value="1"/>
</dbReference>
<proteinExistence type="predicted"/>
<evidence type="ECO:0000259" key="3">
    <source>
        <dbReference type="SMART" id="SM00331"/>
    </source>
</evidence>
<dbReference type="Proteomes" id="UP000582837">
    <property type="component" value="Unassembled WGS sequence"/>
</dbReference>
<organism evidence="4 5">
    <name type="scientific">Longimicrobium terrae</name>
    <dbReference type="NCBI Taxonomy" id="1639882"/>
    <lineage>
        <taxon>Bacteria</taxon>
        <taxon>Pseudomonadati</taxon>
        <taxon>Gemmatimonadota</taxon>
        <taxon>Longimicrobiia</taxon>
        <taxon>Longimicrobiales</taxon>
        <taxon>Longimicrobiaceae</taxon>
        <taxon>Longimicrobium</taxon>
    </lineage>
</organism>
<dbReference type="PANTHER" id="PTHR43156:SF2">
    <property type="entry name" value="STAGE II SPORULATION PROTEIN E"/>
    <property type="match status" value="1"/>
</dbReference>
<dbReference type="GO" id="GO:0016791">
    <property type="term" value="F:phosphatase activity"/>
    <property type="evidence" value="ECO:0007669"/>
    <property type="project" value="TreeGrafter"/>
</dbReference>
<evidence type="ECO:0000313" key="4">
    <source>
        <dbReference type="EMBL" id="MBB6070104.1"/>
    </source>
</evidence>
<name>A0A841GWE0_9BACT</name>
<accession>A0A841GWE0</accession>
<evidence type="ECO:0000256" key="1">
    <source>
        <dbReference type="ARBA" id="ARBA00022801"/>
    </source>
</evidence>
<feature type="domain" description="PPM-type phosphatase" evidence="3">
    <location>
        <begin position="303"/>
        <end position="519"/>
    </location>
</feature>
<dbReference type="InterPro" id="IPR003018">
    <property type="entry name" value="GAF"/>
</dbReference>
<dbReference type="InterPro" id="IPR029016">
    <property type="entry name" value="GAF-like_dom_sf"/>
</dbReference>
<dbReference type="SMART" id="SM00065">
    <property type="entry name" value="GAF"/>
    <property type="match status" value="1"/>
</dbReference>
<dbReference type="SMART" id="SM00331">
    <property type="entry name" value="PP2C_SIG"/>
    <property type="match status" value="1"/>
</dbReference>
<sequence>MTTAAASPPRLPASAREVLDDFGRAFGGAARVWRRMEDGWMPLGDGGGLPGPAGCTADVPGTTLAVELADATPAQAAAAAAFLGSGIARAARHDEEMRSFSREIAERYEEITLLYSISEILGSIISLKDAARTILAEVSSILGASRAALWVHDEDARVLRLAAVEGGEGQTAPIPMDDPCSVTAAVFREDRPVILGPGEEYTRADCPTGARQRGSFLSVPVSYSPPEGETRTIGVINLIGKAGNDGFSAGDMKLLSAIASQIGAAVENNRLIAESVRQERMERELELAHDLQLKLLPPLEQFAGYAQVAARCVPAESVGGDFYHLFRLPGNRLGVLIGDVSSHGFGAALIMALTISAVAIHASEGDAPSEVLHRTHRAVIDELENTEMYLTLFYGVIDPAAATLTYSNAGHGHAFRIRGEDGSAERLGATDPPFGIVDRDTYGEAVTGWTGKHDLLFLFTDGLSDALDAGEIEGERVLVDEASRMRADEPGAIMERLFIAAGEASNVPPDDRTAVVVRF</sequence>
<dbReference type="AlphaFoldDB" id="A0A841GWE0"/>
<dbReference type="EC" id="3.1.3.3" evidence="4"/>
<keyword evidence="1 4" id="KW-0378">Hydrolase</keyword>